<name>A0A426ZY22_ENSVE</name>
<reference evidence="1 2" key="1">
    <citation type="journal article" date="2014" name="Agronomy (Basel)">
        <title>A Draft Genome Sequence for Ensete ventricosum, the Drought-Tolerant Tree Against Hunger.</title>
        <authorList>
            <person name="Harrison J."/>
            <person name="Moore K.A."/>
            <person name="Paszkiewicz K."/>
            <person name="Jones T."/>
            <person name="Grant M."/>
            <person name="Ambacheew D."/>
            <person name="Muzemil S."/>
            <person name="Studholme D.J."/>
        </authorList>
    </citation>
    <scope>NUCLEOTIDE SEQUENCE [LARGE SCALE GENOMIC DNA]</scope>
</reference>
<evidence type="ECO:0000313" key="2">
    <source>
        <dbReference type="Proteomes" id="UP000287651"/>
    </source>
</evidence>
<accession>A0A426ZY22</accession>
<organism evidence="1 2">
    <name type="scientific">Ensete ventricosum</name>
    <name type="common">Abyssinian banana</name>
    <name type="synonym">Musa ensete</name>
    <dbReference type="NCBI Taxonomy" id="4639"/>
    <lineage>
        <taxon>Eukaryota</taxon>
        <taxon>Viridiplantae</taxon>
        <taxon>Streptophyta</taxon>
        <taxon>Embryophyta</taxon>
        <taxon>Tracheophyta</taxon>
        <taxon>Spermatophyta</taxon>
        <taxon>Magnoliopsida</taxon>
        <taxon>Liliopsida</taxon>
        <taxon>Zingiberales</taxon>
        <taxon>Musaceae</taxon>
        <taxon>Ensete</taxon>
    </lineage>
</organism>
<comment type="caution">
    <text evidence="1">The sequence shown here is derived from an EMBL/GenBank/DDBJ whole genome shotgun (WGS) entry which is preliminary data.</text>
</comment>
<protein>
    <submittedName>
        <fullName evidence="1">Uncharacterized protein</fullName>
    </submittedName>
</protein>
<sequence>MRLWAFIATGGEEETRRVRCGATVATVDDSGYDCEEEAEEAVVVTKEGLTATEKEATVATTYVGEMGKTAAEPTVAVVANCEELSNSSVARGAVVAEGGKVPGSRGDWRRGQWLWLARAVVVIFLEEETRAVVIAVGGRGWEQKAGAVGKQQNDLVRAAREGREMAGMTGDGCGCGDEVGKRWREKKRQHWIRQLAATVVEI</sequence>
<dbReference type="Proteomes" id="UP000287651">
    <property type="component" value="Unassembled WGS sequence"/>
</dbReference>
<dbReference type="AlphaFoldDB" id="A0A426ZY22"/>
<proteinExistence type="predicted"/>
<evidence type="ECO:0000313" key="1">
    <source>
        <dbReference type="EMBL" id="RRT68887.1"/>
    </source>
</evidence>
<dbReference type="EMBL" id="AMZH03004544">
    <property type="protein sequence ID" value="RRT68887.1"/>
    <property type="molecule type" value="Genomic_DNA"/>
</dbReference>
<gene>
    <name evidence="1" type="ORF">B296_00032600</name>
</gene>